<gene>
    <name evidence="1" type="ORF">BFV95_4476</name>
</gene>
<keyword evidence="2" id="KW-1185">Reference proteome</keyword>
<name>A0AB36FR49_ALTMA</name>
<protein>
    <recommendedName>
        <fullName evidence="3">Transposase</fullName>
    </recommendedName>
</protein>
<accession>A0AB36FR49</accession>
<dbReference type="AlphaFoldDB" id="A0AB36FR49"/>
<evidence type="ECO:0008006" key="3">
    <source>
        <dbReference type="Google" id="ProtNLM"/>
    </source>
</evidence>
<organism evidence="1 2">
    <name type="scientific">Alteromonas macleodii</name>
    <name type="common">Pseudoalteromonas macleodii</name>
    <dbReference type="NCBI Taxonomy" id="28108"/>
    <lineage>
        <taxon>Bacteria</taxon>
        <taxon>Pseudomonadati</taxon>
        <taxon>Pseudomonadota</taxon>
        <taxon>Gammaproteobacteria</taxon>
        <taxon>Alteromonadales</taxon>
        <taxon>Alteromonadaceae</taxon>
        <taxon>Alteromonas/Salinimonas group</taxon>
        <taxon>Alteromonas</taxon>
    </lineage>
</organism>
<sequence>MGSIRLNKGTVVTLIKQALEYVRECIAFAMMACSSLAQ</sequence>
<evidence type="ECO:0000313" key="2">
    <source>
        <dbReference type="Proteomes" id="UP000095392"/>
    </source>
</evidence>
<proteinExistence type="predicted"/>
<dbReference type="EMBL" id="MIPY01000052">
    <property type="protein sequence ID" value="OES25265.1"/>
    <property type="molecule type" value="Genomic_DNA"/>
</dbReference>
<evidence type="ECO:0000313" key="1">
    <source>
        <dbReference type="EMBL" id="OES25265.1"/>
    </source>
</evidence>
<reference evidence="1 2" key="1">
    <citation type="submission" date="2016-09" db="EMBL/GenBank/DDBJ databases">
        <title>Draft Genome Sequence of four Alteromonas macleodii strains isolated from copper coupons and grown long-term at elevated copper levels.</title>
        <authorList>
            <person name="Cusick K."/>
            <person name="Dale J."/>
            <person name="Little B."/>
            <person name="Biffinger J."/>
        </authorList>
    </citation>
    <scope>NUCLEOTIDE SEQUENCE [LARGE SCALE GENOMIC DNA]</scope>
    <source>
        <strain evidence="1 2">KCP01</strain>
    </source>
</reference>
<dbReference type="Proteomes" id="UP000095392">
    <property type="component" value="Unassembled WGS sequence"/>
</dbReference>
<comment type="caution">
    <text evidence="1">The sequence shown here is derived from an EMBL/GenBank/DDBJ whole genome shotgun (WGS) entry which is preliminary data.</text>
</comment>